<evidence type="ECO:0000313" key="1">
    <source>
        <dbReference type="EMBL" id="PBJ39129.1"/>
    </source>
</evidence>
<name>A0A2A3LD13_MYCAV</name>
<gene>
    <name evidence="1" type="ORF">XV03_03910</name>
</gene>
<organism evidence="1 2">
    <name type="scientific">Mycobacterium avium subsp. hominissuis</name>
    <dbReference type="NCBI Taxonomy" id="439334"/>
    <lineage>
        <taxon>Bacteria</taxon>
        <taxon>Bacillati</taxon>
        <taxon>Actinomycetota</taxon>
        <taxon>Actinomycetes</taxon>
        <taxon>Mycobacteriales</taxon>
        <taxon>Mycobacteriaceae</taxon>
        <taxon>Mycobacterium</taxon>
        <taxon>Mycobacterium avium complex (MAC)</taxon>
    </lineage>
</organism>
<comment type="caution">
    <text evidence="1">The sequence shown here is derived from an EMBL/GenBank/DDBJ whole genome shotgun (WGS) entry which is preliminary data.</text>
</comment>
<dbReference type="Proteomes" id="UP000218842">
    <property type="component" value="Unassembled WGS sequence"/>
</dbReference>
<evidence type="ECO:0000313" key="2">
    <source>
        <dbReference type="Proteomes" id="UP000218842"/>
    </source>
</evidence>
<protein>
    <submittedName>
        <fullName evidence="1">Uncharacterized protein</fullName>
    </submittedName>
</protein>
<sequence length="233" mass="23131">MLGAAMMAALVGCSSNSGQPVASSSVSTSAAASTPTKTAAAAQQSEAETIAIGTSGVRCFAGRTTVACVTIDQKGLMVEGKHAFSFVRTDDPGGGVEPGFAPGQHVQTIAVGDLVFLDTSGCAPAGSKEPNVFTANCTALTISSAVTAANSAHIILGVISKASAEGLTVCATDTVFDIPIPPPAEAGAAVFRPGAGQQLNAGQSIRAKNYWSFALKGDTLTISSPGGATNVRV</sequence>
<dbReference type="EMBL" id="LBGZ01000029">
    <property type="protein sequence ID" value="PBJ39129.1"/>
    <property type="molecule type" value="Genomic_DNA"/>
</dbReference>
<accession>A0A2A3LD13</accession>
<reference evidence="1 2" key="1">
    <citation type="journal article" date="2017" name="Genome Biol. Evol.">
        <title>Population Structure and Local Adaptation of MAC Lung Disease Agent Mycobacterium avium subsp. hominissuis.</title>
        <authorList>
            <person name="Yano H."/>
            <person name="Iwamoto T."/>
            <person name="Nishiuchi Y."/>
            <person name="Nakajima C."/>
            <person name="Starkova D.A."/>
            <person name="Mokrousov I."/>
            <person name="Narvskaya O."/>
            <person name="Yoshida S."/>
            <person name="Arikawa K."/>
            <person name="Nakanishi N."/>
            <person name="Osaki K."/>
            <person name="Nakagawa I."/>
            <person name="Ato M."/>
            <person name="Suzuki Y."/>
            <person name="Maruyama F."/>
        </authorList>
    </citation>
    <scope>NUCLEOTIDE SEQUENCE [LARGE SCALE GENOMIC DNA]</scope>
    <source>
        <strain evidence="1 2">OCU466</strain>
    </source>
</reference>
<proteinExistence type="predicted"/>
<dbReference type="AlphaFoldDB" id="A0A2A3LD13"/>